<sequence>MAKIYRFNPENGAYVSEQDAVREDGATITVEAGHPSLTSVPAPEPRKGYERIFHRDRDPQKWTYEENHDGETVYDKQTGARVVLKIGKNRYLKYGPIPDSFTAEKPSGPYDTFDAETGKWVEDAALKRAATVPVSITPRQMLLGLMGNGMITEQEALDAAKTGAVPASVQQIFDALPTSAERVAAEITWAKMSVVERDHPLVLALLLAAEKTEAEGDAFFVACSKL</sequence>
<protein>
    <submittedName>
        <fullName evidence="1">Uncharacterized protein</fullName>
    </submittedName>
</protein>
<dbReference type="Proteomes" id="UP000031643">
    <property type="component" value="Chromosome"/>
</dbReference>
<gene>
    <name evidence="1" type="ORF">GL4_0631</name>
</gene>
<dbReference type="OrthoDB" id="7870359at2"/>
<dbReference type="HOGENOM" id="CLU_1223547_0_0_5"/>
<evidence type="ECO:0000313" key="2">
    <source>
        <dbReference type="Proteomes" id="UP000031643"/>
    </source>
</evidence>
<dbReference type="STRING" id="1384459.GL4_0631"/>
<dbReference type="AlphaFoldDB" id="A0A0A8K269"/>
<organism evidence="1 2">
    <name type="scientific">Methyloceanibacter caenitepidi</name>
    <dbReference type="NCBI Taxonomy" id="1384459"/>
    <lineage>
        <taxon>Bacteria</taxon>
        <taxon>Pseudomonadati</taxon>
        <taxon>Pseudomonadota</taxon>
        <taxon>Alphaproteobacteria</taxon>
        <taxon>Hyphomicrobiales</taxon>
        <taxon>Hyphomicrobiaceae</taxon>
        <taxon>Methyloceanibacter</taxon>
    </lineage>
</organism>
<proteinExistence type="predicted"/>
<dbReference type="KEGG" id="mcg:GL4_0631"/>
<dbReference type="EMBL" id="AP014648">
    <property type="protein sequence ID" value="BAQ16094.1"/>
    <property type="molecule type" value="Genomic_DNA"/>
</dbReference>
<dbReference type="RefSeq" id="WP_045364429.1">
    <property type="nucleotide sequence ID" value="NZ_AP014648.1"/>
</dbReference>
<reference evidence="1 2" key="1">
    <citation type="submission" date="2014-09" db="EMBL/GenBank/DDBJ databases">
        <title>Genome sequencing of Methyloceanibacter caenitepidi Gela4.</title>
        <authorList>
            <person name="Takeuchi M."/>
            <person name="Susumu S."/>
            <person name="Kamagata Y."/>
            <person name="Oshima K."/>
            <person name="Hattori M."/>
            <person name="Iwasaki W."/>
        </authorList>
    </citation>
    <scope>NUCLEOTIDE SEQUENCE [LARGE SCALE GENOMIC DNA]</scope>
    <source>
        <strain evidence="1 2">Gela4</strain>
    </source>
</reference>
<name>A0A0A8K269_9HYPH</name>
<keyword evidence="2" id="KW-1185">Reference proteome</keyword>
<accession>A0A0A8K269</accession>
<evidence type="ECO:0000313" key="1">
    <source>
        <dbReference type="EMBL" id="BAQ16094.1"/>
    </source>
</evidence>